<evidence type="ECO:0000313" key="1">
    <source>
        <dbReference type="EMBL" id="KAI4457299.1"/>
    </source>
</evidence>
<organism evidence="1 2">
    <name type="scientific">Holotrichia oblita</name>
    <name type="common">Chafer beetle</name>
    <dbReference type="NCBI Taxonomy" id="644536"/>
    <lineage>
        <taxon>Eukaryota</taxon>
        <taxon>Metazoa</taxon>
        <taxon>Ecdysozoa</taxon>
        <taxon>Arthropoda</taxon>
        <taxon>Hexapoda</taxon>
        <taxon>Insecta</taxon>
        <taxon>Pterygota</taxon>
        <taxon>Neoptera</taxon>
        <taxon>Endopterygota</taxon>
        <taxon>Coleoptera</taxon>
        <taxon>Polyphaga</taxon>
        <taxon>Scarabaeiformia</taxon>
        <taxon>Scarabaeidae</taxon>
        <taxon>Melolonthinae</taxon>
        <taxon>Holotrichia</taxon>
    </lineage>
</organism>
<name>A0ACB9SS45_HOLOL</name>
<protein>
    <submittedName>
        <fullName evidence="1">Uncharacterized protein</fullName>
    </submittedName>
</protein>
<dbReference type="EMBL" id="CM043022">
    <property type="protein sequence ID" value="KAI4457299.1"/>
    <property type="molecule type" value="Genomic_DNA"/>
</dbReference>
<gene>
    <name evidence="1" type="ORF">MML48_8g00016304</name>
</gene>
<comment type="caution">
    <text evidence="1">The sequence shown here is derived from an EMBL/GenBank/DDBJ whole genome shotgun (WGS) entry which is preliminary data.</text>
</comment>
<accession>A0ACB9SS45</accession>
<proteinExistence type="predicted"/>
<reference evidence="1" key="1">
    <citation type="submission" date="2022-04" db="EMBL/GenBank/DDBJ databases">
        <title>Chromosome-scale genome assembly of Holotrichia oblita Faldermann.</title>
        <authorList>
            <person name="Rongchong L."/>
        </authorList>
    </citation>
    <scope>NUCLEOTIDE SEQUENCE</scope>
    <source>
        <strain evidence="1">81SQS9</strain>
    </source>
</reference>
<sequence length="662" mass="76485">MEKILLILLLTSSIFAPLTSAKINKQKLAPNLIDILRKNFLELELKLWKDITSSATNEVSPSKETSPEVALIAELERFGDTLQNNFTDGLNDGLEVLETVPLYKEVEALLRSIYGLYESFRRFQKQQTSPGRIASPKQAWLDFTDTILYHRNYPIPKILDKIGNYIKDGELFDRILEELDSNSVCMSKQSPNQLLYNLYNTISLTQIKGYAMIQFAYTLLELYQKGSYATESKLARQAFINRSLETAEQMKISMDKASTHYWRCDPDQFKKDENYLEITQLLQGYIQNEVDLNPDGTCKENCGYYQYTKSHSCFENLYCRQQRRCKGRIFNCQYVDSDMWVCPSSSSTGRRYNYIEYENGRILGQKGSCPNHRIKVDSWWRWLFWHCSYCLCLCDEEGIYSDRYFSLLPALSNVTENKIVTGLRFTKRNRIIHLQIQQGKLLKHGVIDENTIEWVPVSDMKINDRFIYNKKHYFTLNWENRALDLDDLQGNNEGLQSQHGYVLTGIKFKLIGSHLNFEIQVTPFDFETGTLTNPSDQSQWVDNLSTEFSPTNKRTKYILGKVDVPTKAKAHNTIKTKHNQFIEFMHTDFDKDAAQTTVPFLDSQPVVPIIPMPLSGAGIYFKSTGDYGGFIGLKVMTYNFGNHLDYSLDLPDDIPDPEPESN</sequence>
<keyword evidence="2" id="KW-1185">Reference proteome</keyword>
<evidence type="ECO:0000313" key="2">
    <source>
        <dbReference type="Proteomes" id="UP001056778"/>
    </source>
</evidence>
<dbReference type="Proteomes" id="UP001056778">
    <property type="component" value="Chromosome 8"/>
</dbReference>